<keyword evidence="1 2" id="KW-0545">Nucleotide biosynthesis</keyword>
<dbReference type="GO" id="GO:0006164">
    <property type="term" value="P:purine nucleotide biosynthetic process"/>
    <property type="evidence" value="ECO:0007669"/>
    <property type="project" value="TreeGrafter"/>
</dbReference>
<dbReference type="AlphaFoldDB" id="A0A0A0HG19"/>
<dbReference type="InterPro" id="IPR029057">
    <property type="entry name" value="PRTase-like"/>
</dbReference>
<sequence>MILVAFPEMRPLAEDLAPALGADLLALDWHHFPDGESLISLPGDLDGADVAFLATLRDPDRLALPLRFAAATAREMGARRVGLIAPYLGYMRQDRRFERGQAVSAPLFAQFLGESFDWLASVDPHLHRIARLQDVFPMPAIRAVSAPLLATWISTNLPDAVLLGPDSESQQWVAEVARLAGRPYEVLRKVRSGDRSVDVSVPESAALHEGTPVILDDIASSGVTMARAVERLLAAGTAAPVCLAIHAVFAHGAQDAILSAGAARIITTDTIPHPTNAIGIAGLLAEAILSVVTALDLPVAGTIRLDPNPAERTTE</sequence>
<dbReference type="PANTHER" id="PTHR10210:SF41">
    <property type="entry name" value="RIBOSE-PHOSPHATE PYROPHOSPHOKINASE 1, CHLOROPLASTIC"/>
    <property type="match status" value="1"/>
</dbReference>
<comment type="caution">
    <text evidence="5">The sequence shown here is derived from an EMBL/GenBank/DDBJ whole genome shotgun (WGS) entry which is preliminary data.</text>
</comment>
<dbReference type="Proteomes" id="UP000030021">
    <property type="component" value="Unassembled WGS sequence"/>
</dbReference>
<dbReference type="EMBL" id="AONH01000024">
    <property type="protein sequence ID" value="KGM86100.1"/>
    <property type="molecule type" value="Genomic_DNA"/>
</dbReference>
<gene>
    <name evidence="5" type="ORF">rosmuc_03974</name>
</gene>
<accession>A0A0A0HG19</accession>
<dbReference type="SUPFAM" id="SSF53271">
    <property type="entry name" value="PRTase-like"/>
    <property type="match status" value="2"/>
</dbReference>
<dbReference type="PANTHER" id="PTHR10210">
    <property type="entry name" value="RIBOSE-PHOSPHATE DIPHOSPHOKINASE FAMILY MEMBER"/>
    <property type="match status" value="1"/>
</dbReference>
<dbReference type="NCBIfam" id="TIGR01251">
    <property type="entry name" value="ribP_PPkin"/>
    <property type="match status" value="1"/>
</dbReference>
<reference evidence="5 6" key="1">
    <citation type="submission" date="2013-01" db="EMBL/GenBank/DDBJ databases">
        <authorList>
            <person name="Fiebig A."/>
            <person name="Goeker M."/>
            <person name="Klenk H.-P.P."/>
        </authorList>
    </citation>
    <scope>NUCLEOTIDE SEQUENCE [LARGE SCALE GENOMIC DNA]</scope>
    <source>
        <strain evidence="5 6">DSM 17069</strain>
    </source>
</reference>
<feature type="domain" description="Phosphoribosyltransferase" evidence="3">
    <location>
        <begin position="152"/>
        <end position="262"/>
    </location>
</feature>
<dbReference type="InterPro" id="IPR000836">
    <property type="entry name" value="PRTase_dom"/>
</dbReference>
<evidence type="ECO:0000313" key="6">
    <source>
        <dbReference type="Proteomes" id="UP000030021"/>
    </source>
</evidence>
<dbReference type="GO" id="GO:0005737">
    <property type="term" value="C:cytoplasm"/>
    <property type="evidence" value="ECO:0007669"/>
    <property type="project" value="TreeGrafter"/>
</dbReference>
<dbReference type="CDD" id="cd06223">
    <property type="entry name" value="PRTases_typeI"/>
    <property type="match status" value="1"/>
</dbReference>
<comment type="similarity">
    <text evidence="2">Belongs to the ribose-phosphate pyrophosphokinase family.</text>
</comment>
<dbReference type="Gene3D" id="3.40.50.2020">
    <property type="match status" value="2"/>
</dbReference>
<dbReference type="InterPro" id="IPR029099">
    <property type="entry name" value="Pribosyltran_N"/>
</dbReference>
<dbReference type="GO" id="GO:0006015">
    <property type="term" value="P:5-phosphoribose 1-diphosphate biosynthetic process"/>
    <property type="evidence" value="ECO:0007669"/>
    <property type="project" value="TreeGrafter"/>
</dbReference>
<dbReference type="EC" id="2.7.6.1" evidence="5"/>
<evidence type="ECO:0000259" key="3">
    <source>
        <dbReference type="Pfam" id="PF00156"/>
    </source>
</evidence>
<dbReference type="RefSeq" id="WP_008282884.1">
    <property type="nucleotide sequence ID" value="NZ_KN293988.1"/>
</dbReference>
<dbReference type="NCBIfam" id="NF005537">
    <property type="entry name" value="PRK07199.1"/>
    <property type="match status" value="1"/>
</dbReference>
<dbReference type="SMART" id="SM01400">
    <property type="entry name" value="Pribosyltran_N"/>
    <property type="match status" value="1"/>
</dbReference>
<dbReference type="GO" id="GO:0002189">
    <property type="term" value="C:ribose phosphate diphosphokinase complex"/>
    <property type="evidence" value="ECO:0007669"/>
    <property type="project" value="TreeGrafter"/>
</dbReference>
<dbReference type="HOGENOM" id="CLU_033546_2_2_5"/>
<feature type="domain" description="Ribose-phosphate pyrophosphokinase N-terminal" evidence="4">
    <location>
        <begin position="2"/>
        <end position="113"/>
    </location>
</feature>
<dbReference type="InterPro" id="IPR005946">
    <property type="entry name" value="Rib-P_diPkinase"/>
</dbReference>
<protein>
    <submittedName>
        <fullName evidence="5">Ribose-phosphate pyrophosphokinase</fullName>
        <ecNumber evidence="5">2.7.6.1</ecNumber>
    </submittedName>
</protein>
<dbReference type="GO" id="GO:0004749">
    <property type="term" value="F:ribose phosphate diphosphokinase activity"/>
    <property type="evidence" value="ECO:0007669"/>
    <property type="project" value="UniProtKB-EC"/>
</dbReference>
<proteinExistence type="inferred from homology"/>
<dbReference type="PATRIC" id="fig|1288298.3.peg.3976"/>
<evidence type="ECO:0000259" key="4">
    <source>
        <dbReference type="Pfam" id="PF13793"/>
    </source>
</evidence>
<evidence type="ECO:0000256" key="1">
    <source>
        <dbReference type="ARBA" id="ARBA00022727"/>
    </source>
</evidence>
<name>A0A0A0HG19_9RHOB</name>
<dbReference type="GO" id="GO:0000287">
    <property type="term" value="F:magnesium ion binding"/>
    <property type="evidence" value="ECO:0007669"/>
    <property type="project" value="InterPro"/>
</dbReference>
<dbReference type="eggNOG" id="COG0462">
    <property type="taxonomic scope" value="Bacteria"/>
</dbReference>
<keyword evidence="5" id="KW-0808">Transferase</keyword>
<evidence type="ECO:0000313" key="5">
    <source>
        <dbReference type="EMBL" id="KGM86100.1"/>
    </source>
</evidence>
<dbReference type="GO" id="GO:0016301">
    <property type="term" value="F:kinase activity"/>
    <property type="evidence" value="ECO:0007669"/>
    <property type="project" value="UniProtKB-KW"/>
</dbReference>
<evidence type="ECO:0000256" key="2">
    <source>
        <dbReference type="RuleBase" id="RU004324"/>
    </source>
</evidence>
<dbReference type="Pfam" id="PF00156">
    <property type="entry name" value="Pribosyltran"/>
    <property type="match status" value="1"/>
</dbReference>
<dbReference type="Pfam" id="PF13793">
    <property type="entry name" value="Pribosyltran_N"/>
    <property type="match status" value="1"/>
</dbReference>
<keyword evidence="5" id="KW-0418">Kinase</keyword>
<organism evidence="5 6">
    <name type="scientific">Roseovarius mucosus DSM 17069</name>
    <dbReference type="NCBI Taxonomy" id="1288298"/>
    <lineage>
        <taxon>Bacteria</taxon>
        <taxon>Pseudomonadati</taxon>
        <taxon>Pseudomonadota</taxon>
        <taxon>Alphaproteobacteria</taxon>
        <taxon>Rhodobacterales</taxon>
        <taxon>Roseobacteraceae</taxon>
        <taxon>Roseovarius</taxon>
    </lineage>
</organism>
<dbReference type="OrthoDB" id="324294at2"/>